<dbReference type="InterPro" id="IPR022742">
    <property type="entry name" value="Hydrolase_4"/>
</dbReference>
<protein>
    <submittedName>
        <fullName evidence="2">Lysophospholipase</fullName>
    </submittedName>
</protein>
<evidence type="ECO:0000313" key="2">
    <source>
        <dbReference type="EMBL" id="RMQ50444.1"/>
    </source>
</evidence>
<dbReference type="PROSITE" id="PS51257">
    <property type="entry name" value="PROKAR_LIPOPROTEIN"/>
    <property type="match status" value="1"/>
</dbReference>
<feature type="domain" description="Serine aminopeptidase S33" evidence="1">
    <location>
        <begin position="91"/>
        <end position="213"/>
    </location>
</feature>
<gene>
    <name evidence="2" type="ORF">ALQ04_02877</name>
</gene>
<name>A0A3M4MB40_PSECI</name>
<dbReference type="EMBL" id="RBRE01000010">
    <property type="protein sequence ID" value="RMQ50444.1"/>
    <property type="molecule type" value="Genomic_DNA"/>
</dbReference>
<organism evidence="2 3">
    <name type="scientific">Pseudomonas cichorii</name>
    <dbReference type="NCBI Taxonomy" id="36746"/>
    <lineage>
        <taxon>Bacteria</taxon>
        <taxon>Pseudomonadati</taxon>
        <taxon>Pseudomonadota</taxon>
        <taxon>Gammaproteobacteria</taxon>
        <taxon>Pseudomonadales</taxon>
        <taxon>Pseudomonadaceae</taxon>
        <taxon>Pseudomonas</taxon>
    </lineage>
</organism>
<sequence length="411" mass="46041">MMFSLSKGVAFVQQSLTGRVAASLALLILAAGCSRQPNAETATTHHASFQAYQQETRQEVREKRSFQTESHDNELVWNTPFEVRPAVPSGKALLLLHGLGDSPWSFVDVAQDFAAQGYVVRVALLPGHGTKPEDLIDARLEEWQALVKEQVALLRQEYPEVYLGGFSTGANLALAYAIKDPAVSGLVLFSPAIRSSATYDWVTPWLAPVRTWLVSPNESRPQQSPVRYYNVPTNGFAQFYRSSVVVRDLIEHENFDRPVAIVLSEKDSVVDVHYVRELFKSRFTHPASRLIWYGQNNQAGAGNVADSSRILTRSDRLADERISQFSHMGILFSPQNALYGRSGKLRFCWNGLNARDVARCEAGEEVWYSEWGYREPGKVHARLTYNPYFAWQSQVIHEVLAAAGSGKKQIH</sequence>
<evidence type="ECO:0000259" key="1">
    <source>
        <dbReference type="Pfam" id="PF12146"/>
    </source>
</evidence>
<dbReference type="Gene3D" id="3.40.50.1820">
    <property type="entry name" value="alpha/beta hydrolase"/>
    <property type="match status" value="1"/>
</dbReference>
<evidence type="ECO:0000313" key="3">
    <source>
        <dbReference type="Proteomes" id="UP000277236"/>
    </source>
</evidence>
<dbReference type="InterPro" id="IPR029058">
    <property type="entry name" value="AB_hydrolase_fold"/>
</dbReference>
<reference evidence="2 3" key="1">
    <citation type="submission" date="2018-08" db="EMBL/GenBank/DDBJ databases">
        <title>Recombination of ecologically and evolutionarily significant loci maintains genetic cohesion in the Pseudomonas syringae species complex.</title>
        <authorList>
            <person name="Dillon M."/>
            <person name="Thakur S."/>
            <person name="Almeida R.N.D."/>
            <person name="Weir B.S."/>
            <person name="Guttman D.S."/>
        </authorList>
    </citation>
    <scope>NUCLEOTIDE SEQUENCE [LARGE SCALE GENOMIC DNA]</scope>
    <source>
        <strain evidence="2 3">ICMP 3353</strain>
    </source>
</reference>
<proteinExistence type="predicted"/>
<dbReference type="AlphaFoldDB" id="A0A3M4MB40"/>
<comment type="caution">
    <text evidence="2">The sequence shown here is derived from an EMBL/GenBank/DDBJ whole genome shotgun (WGS) entry which is preliminary data.</text>
</comment>
<dbReference type="SUPFAM" id="SSF53474">
    <property type="entry name" value="alpha/beta-Hydrolases"/>
    <property type="match status" value="1"/>
</dbReference>
<dbReference type="Proteomes" id="UP000277236">
    <property type="component" value="Unassembled WGS sequence"/>
</dbReference>
<dbReference type="InterPro" id="IPR051044">
    <property type="entry name" value="MAG_DAG_Lipase"/>
</dbReference>
<dbReference type="Pfam" id="PF12146">
    <property type="entry name" value="Hydrolase_4"/>
    <property type="match status" value="1"/>
</dbReference>
<accession>A0A3M4MB40</accession>
<dbReference type="PANTHER" id="PTHR11614">
    <property type="entry name" value="PHOSPHOLIPASE-RELATED"/>
    <property type="match status" value="1"/>
</dbReference>